<proteinExistence type="predicted"/>
<protein>
    <submittedName>
        <fullName evidence="2">Beta-ketoacyl synthase</fullName>
    </submittedName>
</protein>
<dbReference type="EMBL" id="JAADJZ010000002">
    <property type="protein sequence ID" value="KAF2877545.1"/>
    <property type="molecule type" value="Genomic_DNA"/>
</dbReference>
<dbReference type="PROSITE" id="PS52004">
    <property type="entry name" value="KS3_2"/>
    <property type="match status" value="1"/>
</dbReference>
<dbReference type="Gene3D" id="3.40.47.10">
    <property type="match status" value="1"/>
</dbReference>
<dbReference type="Pfam" id="PF00109">
    <property type="entry name" value="ketoacyl-synt"/>
    <property type="match status" value="1"/>
</dbReference>
<dbReference type="Proteomes" id="UP000481861">
    <property type="component" value="Unassembled WGS sequence"/>
</dbReference>
<name>A0A7C8MXP8_9PLEO</name>
<dbReference type="InterPro" id="IPR014030">
    <property type="entry name" value="Ketoacyl_synth_N"/>
</dbReference>
<feature type="non-terminal residue" evidence="2">
    <location>
        <position position="119"/>
    </location>
</feature>
<comment type="caution">
    <text evidence="2">The sequence shown here is derived from an EMBL/GenBank/DDBJ whole genome shotgun (WGS) entry which is preliminary data.</text>
</comment>
<dbReference type="PANTHER" id="PTHR43775:SF50">
    <property type="entry name" value="HIGHLY REDUCING POLYKETIDE SYNTHASE SRDA"/>
    <property type="match status" value="1"/>
</dbReference>
<dbReference type="GO" id="GO:0004312">
    <property type="term" value="F:fatty acid synthase activity"/>
    <property type="evidence" value="ECO:0007669"/>
    <property type="project" value="TreeGrafter"/>
</dbReference>
<dbReference type="InterPro" id="IPR016039">
    <property type="entry name" value="Thiolase-like"/>
</dbReference>
<feature type="non-terminal residue" evidence="2">
    <location>
        <position position="1"/>
    </location>
</feature>
<dbReference type="OrthoDB" id="329835at2759"/>
<sequence>ACRLPGQACSPTKLWELLVHNKSGYGSVPKSRYNARGFYHPNSERPGSINSAAGYFIHEDINGFENSFFGINNLEASPLDPQQRKLLEVAFESIEDAGTTLETIRGSKTGVFVGNFTND</sequence>
<dbReference type="PANTHER" id="PTHR43775">
    <property type="entry name" value="FATTY ACID SYNTHASE"/>
    <property type="match status" value="1"/>
</dbReference>
<feature type="domain" description="Ketosynthase family 3 (KS3)" evidence="1">
    <location>
        <begin position="1"/>
        <end position="119"/>
    </location>
</feature>
<dbReference type="GO" id="GO:0006633">
    <property type="term" value="P:fatty acid biosynthetic process"/>
    <property type="evidence" value="ECO:0007669"/>
    <property type="project" value="TreeGrafter"/>
</dbReference>
<evidence type="ECO:0000313" key="3">
    <source>
        <dbReference type="Proteomes" id="UP000481861"/>
    </source>
</evidence>
<dbReference type="InterPro" id="IPR050091">
    <property type="entry name" value="PKS_NRPS_Biosynth_Enz"/>
</dbReference>
<dbReference type="InterPro" id="IPR020841">
    <property type="entry name" value="PKS_Beta-ketoAc_synthase_dom"/>
</dbReference>
<accession>A0A7C8MXP8</accession>
<dbReference type="AlphaFoldDB" id="A0A7C8MXP8"/>
<organism evidence="2 3">
    <name type="scientific">Massariosphaeria phaeospora</name>
    <dbReference type="NCBI Taxonomy" id="100035"/>
    <lineage>
        <taxon>Eukaryota</taxon>
        <taxon>Fungi</taxon>
        <taxon>Dikarya</taxon>
        <taxon>Ascomycota</taxon>
        <taxon>Pezizomycotina</taxon>
        <taxon>Dothideomycetes</taxon>
        <taxon>Pleosporomycetidae</taxon>
        <taxon>Pleosporales</taxon>
        <taxon>Pleosporales incertae sedis</taxon>
        <taxon>Massariosphaeria</taxon>
    </lineage>
</organism>
<dbReference type="SUPFAM" id="SSF53901">
    <property type="entry name" value="Thiolase-like"/>
    <property type="match status" value="1"/>
</dbReference>
<reference evidence="2 3" key="1">
    <citation type="submission" date="2020-01" db="EMBL/GenBank/DDBJ databases">
        <authorList>
            <consortium name="DOE Joint Genome Institute"/>
            <person name="Haridas S."/>
            <person name="Albert R."/>
            <person name="Binder M."/>
            <person name="Bloem J."/>
            <person name="Labutti K."/>
            <person name="Salamov A."/>
            <person name="Andreopoulos B."/>
            <person name="Baker S.E."/>
            <person name="Barry K."/>
            <person name="Bills G."/>
            <person name="Bluhm B.H."/>
            <person name="Cannon C."/>
            <person name="Castanera R."/>
            <person name="Culley D.E."/>
            <person name="Daum C."/>
            <person name="Ezra D."/>
            <person name="Gonzalez J.B."/>
            <person name="Henrissat B."/>
            <person name="Kuo A."/>
            <person name="Liang C."/>
            <person name="Lipzen A."/>
            <person name="Lutzoni F."/>
            <person name="Magnuson J."/>
            <person name="Mondo S."/>
            <person name="Nolan M."/>
            <person name="Ohm R."/>
            <person name="Pangilinan J."/>
            <person name="Park H.-J.H."/>
            <person name="Ramirez L."/>
            <person name="Alfaro M."/>
            <person name="Sun H."/>
            <person name="Tritt A."/>
            <person name="Yoshinaga Y."/>
            <person name="Zwiers L.-H.L."/>
            <person name="Turgeon B.G."/>
            <person name="Goodwin S.B."/>
            <person name="Spatafora J.W."/>
            <person name="Crous P.W."/>
            <person name="Grigoriev I.V."/>
        </authorList>
    </citation>
    <scope>NUCLEOTIDE SEQUENCE [LARGE SCALE GENOMIC DNA]</scope>
    <source>
        <strain evidence="2 3">CBS 611.86</strain>
    </source>
</reference>
<keyword evidence="3" id="KW-1185">Reference proteome</keyword>
<dbReference type="GO" id="GO:0044550">
    <property type="term" value="P:secondary metabolite biosynthetic process"/>
    <property type="evidence" value="ECO:0007669"/>
    <property type="project" value="TreeGrafter"/>
</dbReference>
<evidence type="ECO:0000313" key="2">
    <source>
        <dbReference type="EMBL" id="KAF2877545.1"/>
    </source>
</evidence>
<gene>
    <name evidence="2" type="ORF">BDV95DRAFT_471252</name>
</gene>
<evidence type="ECO:0000259" key="1">
    <source>
        <dbReference type="PROSITE" id="PS52004"/>
    </source>
</evidence>